<evidence type="ECO:0000256" key="3">
    <source>
        <dbReference type="ARBA" id="ARBA00022679"/>
    </source>
</evidence>
<dbReference type="Pfam" id="PF00425">
    <property type="entry name" value="Chorismate_bind"/>
    <property type="match status" value="1"/>
</dbReference>
<dbReference type="GO" id="GO:0008153">
    <property type="term" value="P:4-aminobenzoate biosynthetic process"/>
    <property type="evidence" value="ECO:0007669"/>
    <property type="project" value="TreeGrafter"/>
</dbReference>
<dbReference type="GO" id="GO:0046820">
    <property type="term" value="F:4-amino-4-deoxychorismate synthase activity"/>
    <property type="evidence" value="ECO:0007669"/>
    <property type="project" value="UniProtKB-EC"/>
</dbReference>
<evidence type="ECO:0000259" key="8">
    <source>
        <dbReference type="Pfam" id="PF04715"/>
    </source>
</evidence>
<accession>A0AAP4BNN6</accession>
<gene>
    <name evidence="9" type="ORF">QPX42_01960</name>
</gene>
<dbReference type="GO" id="GO:0005737">
    <property type="term" value="C:cytoplasm"/>
    <property type="evidence" value="ECO:0007669"/>
    <property type="project" value="TreeGrafter"/>
</dbReference>
<dbReference type="Pfam" id="PF00117">
    <property type="entry name" value="GATase"/>
    <property type="match status" value="1"/>
</dbReference>
<dbReference type="PRINTS" id="PR00097">
    <property type="entry name" value="ANTSNTHASEII"/>
</dbReference>
<evidence type="ECO:0000256" key="4">
    <source>
        <dbReference type="ARBA" id="ARBA00022962"/>
    </source>
</evidence>
<dbReference type="EC" id="2.6.1.85" evidence="2"/>
<protein>
    <recommendedName>
        <fullName evidence="2">aminodeoxychorismate synthase</fullName>
        <ecNumber evidence="2">2.6.1.85</ecNumber>
    </recommendedName>
</protein>
<feature type="compositionally biased region" description="Basic and acidic residues" evidence="5">
    <location>
        <begin position="203"/>
        <end position="224"/>
    </location>
</feature>
<dbReference type="Gene3D" id="3.60.120.10">
    <property type="entry name" value="Anthranilate synthase"/>
    <property type="match status" value="1"/>
</dbReference>
<dbReference type="PRINTS" id="PR00096">
    <property type="entry name" value="GATASE"/>
</dbReference>
<evidence type="ECO:0000259" key="6">
    <source>
        <dbReference type="Pfam" id="PF00117"/>
    </source>
</evidence>
<dbReference type="AlphaFoldDB" id="A0AAP4BNN6"/>
<dbReference type="Proteomes" id="UP001224412">
    <property type="component" value="Unassembled WGS sequence"/>
</dbReference>
<dbReference type="InterPro" id="IPR015890">
    <property type="entry name" value="Chorismate_C"/>
</dbReference>
<organism evidence="9 10">
    <name type="scientific">Corynebacterium pseudodiphtheriticum</name>
    <dbReference type="NCBI Taxonomy" id="37637"/>
    <lineage>
        <taxon>Bacteria</taxon>
        <taxon>Bacillati</taxon>
        <taxon>Actinomycetota</taxon>
        <taxon>Actinomycetes</taxon>
        <taxon>Mycobacteriales</taxon>
        <taxon>Corynebacteriaceae</taxon>
        <taxon>Corynebacterium</taxon>
    </lineage>
</organism>
<name>A0AAP4BNN6_9CORY</name>
<dbReference type="GO" id="GO:0000162">
    <property type="term" value="P:L-tryptophan biosynthetic process"/>
    <property type="evidence" value="ECO:0007669"/>
    <property type="project" value="TreeGrafter"/>
</dbReference>
<dbReference type="RefSeq" id="WP_284588732.1">
    <property type="nucleotide sequence ID" value="NZ_JASNUC010000002.1"/>
</dbReference>
<feature type="domain" description="Chorismate-utilising enzyme C-terminal" evidence="7">
    <location>
        <begin position="467"/>
        <end position="720"/>
    </location>
</feature>
<proteinExistence type="inferred from homology"/>
<dbReference type="SUPFAM" id="SSF52317">
    <property type="entry name" value="Class I glutamine amidotransferase-like"/>
    <property type="match status" value="1"/>
</dbReference>
<evidence type="ECO:0000256" key="5">
    <source>
        <dbReference type="SAM" id="MobiDB-lite"/>
    </source>
</evidence>
<dbReference type="InterPro" id="IPR006805">
    <property type="entry name" value="Anth_synth_I_N"/>
</dbReference>
<dbReference type="InterPro" id="IPR005801">
    <property type="entry name" value="ADC_synthase"/>
</dbReference>
<evidence type="ECO:0000313" key="10">
    <source>
        <dbReference type="Proteomes" id="UP001224412"/>
    </source>
</evidence>
<evidence type="ECO:0000313" key="9">
    <source>
        <dbReference type="EMBL" id="MDK4306324.1"/>
    </source>
</evidence>
<dbReference type="NCBIfam" id="TIGR00566">
    <property type="entry name" value="trpG_papA"/>
    <property type="match status" value="1"/>
</dbReference>
<dbReference type="PRINTS" id="PR00099">
    <property type="entry name" value="CPSGATASE"/>
</dbReference>
<dbReference type="EMBL" id="JASNVH010000002">
    <property type="protein sequence ID" value="MDK4306324.1"/>
    <property type="molecule type" value="Genomic_DNA"/>
</dbReference>
<dbReference type="Gene3D" id="3.40.50.880">
    <property type="match status" value="1"/>
</dbReference>
<comment type="similarity">
    <text evidence="1">In the C-terminal section; belongs to the anthranilate synthase component I family.</text>
</comment>
<feature type="region of interest" description="Disordered" evidence="5">
    <location>
        <begin position="203"/>
        <end position="252"/>
    </location>
</feature>
<evidence type="ECO:0000256" key="2">
    <source>
        <dbReference type="ARBA" id="ARBA00013139"/>
    </source>
</evidence>
<dbReference type="InterPro" id="IPR006221">
    <property type="entry name" value="TrpG/PapA_dom"/>
</dbReference>
<dbReference type="InterPro" id="IPR029062">
    <property type="entry name" value="Class_I_gatase-like"/>
</dbReference>
<feature type="domain" description="Anthranilate synthase component I N-terminal" evidence="8">
    <location>
        <begin position="306"/>
        <end position="395"/>
    </location>
</feature>
<dbReference type="PANTHER" id="PTHR11236">
    <property type="entry name" value="AMINOBENZOATE/ANTHRANILATE SYNTHASE"/>
    <property type="match status" value="1"/>
</dbReference>
<feature type="domain" description="Glutamine amidotransferase" evidence="6">
    <location>
        <begin position="4"/>
        <end position="196"/>
    </location>
</feature>
<dbReference type="InterPro" id="IPR017926">
    <property type="entry name" value="GATASE"/>
</dbReference>
<reference evidence="9" key="1">
    <citation type="submission" date="2023-05" db="EMBL/GenBank/DDBJ databases">
        <title>Metabolic capabilities are highly conserved among human nasal-associated Corynebacterium species in pangenomic analyses.</title>
        <authorList>
            <person name="Tran T.H."/>
            <person name="Roberts A.Q."/>
            <person name="Escapa I.F."/>
            <person name="Gao W."/>
            <person name="Conlan S."/>
            <person name="Kong H."/>
            <person name="Segre J.A."/>
            <person name="Kelly M.S."/>
            <person name="Lemon K.P."/>
        </authorList>
    </citation>
    <scope>NUCLEOTIDE SEQUENCE</scope>
    <source>
        <strain evidence="9">KPL2773</strain>
    </source>
</reference>
<dbReference type="SUPFAM" id="SSF56322">
    <property type="entry name" value="ADC synthase"/>
    <property type="match status" value="1"/>
</dbReference>
<dbReference type="PANTHER" id="PTHR11236:SF18">
    <property type="entry name" value="AMINODEOXYCHORISMATE SYNTHASE"/>
    <property type="match status" value="1"/>
</dbReference>
<evidence type="ECO:0000259" key="7">
    <source>
        <dbReference type="Pfam" id="PF00425"/>
    </source>
</evidence>
<dbReference type="Pfam" id="PF04715">
    <property type="entry name" value="Anth_synt_I_N"/>
    <property type="match status" value="1"/>
</dbReference>
<dbReference type="InterPro" id="IPR019999">
    <property type="entry name" value="Anth_synth_I-like"/>
</dbReference>
<keyword evidence="3" id="KW-0808">Transferase</keyword>
<sequence>MKVVLVDNHDSFTNNLASYVRMAGQEVVVVANDADLGGVDFATFMRQGGFGAVIISPGPGTPENPSDLGHSAAALHVGLPVLGVCLGQQAMAWAEGGSVVRAPEPFHGRRSQITHDGVGLFSGINQDYQAVRYHSLVVADDANNPVPECFRVTARTADADNLVMGLAHKHKPWWGVQFHPESIADAQGMGIVRNFLQIAAEDRASADSASRDDASRDNESDSARAEIAGLEISESTLAGPHSDESNTTDTQPWLISRAFPAGALATDPMRAYEHLRGQRWWIEDGSGAICMGDDSGPLARHIKASVVRGEVEVSHAGTGWRTESSEVLEESVFDTIERLLQHYSAVQPPVPGCEFGLGLVGYLGYELKADCGYSAPHAREDFWDAQLLLADRALILVDGQCHVVALCENAETVAVQQAWVDAMVAGLQEAQEFETADAGVSVAWPKHSKTTEEEGAPQSVAQQLHSRAEYLDLIAQSQELIAAGESYEICLTNRLTMPAAGHHAKDAFAYLRNNHASARAGLLEFADFGLASTSPECFVRIAGGVVTSKPIKGTRPRGASDSEDMALREDLQTAEKDRAENLMIVDLVRHDMNAFAVPGTVEVPKLWDVESFPSVHQLVSTVSAQLGEVSPVAAVRALFPAGSMTGAPKKRTLEIIDRLEGSHRGAYSGAFGYFSFSGAVDLSMTIRTLIFEGRQVTYGVGGAIVSLSDPEDEYTETQVKARPLFGWLFT</sequence>
<evidence type="ECO:0000256" key="1">
    <source>
        <dbReference type="ARBA" id="ARBA00005970"/>
    </source>
</evidence>
<keyword evidence="4" id="KW-0315">Glutamine amidotransferase</keyword>
<dbReference type="CDD" id="cd01743">
    <property type="entry name" value="GATase1_Anthranilate_Synthase"/>
    <property type="match status" value="1"/>
</dbReference>
<comment type="caution">
    <text evidence="9">The sequence shown here is derived from an EMBL/GenBank/DDBJ whole genome shotgun (WGS) entry which is preliminary data.</text>
</comment>
<dbReference type="PROSITE" id="PS51273">
    <property type="entry name" value="GATASE_TYPE_1"/>
    <property type="match status" value="1"/>
</dbReference>